<dbReference type="Proteomes" id="UP000054565">
    <property type="component" value="Unassembled WGS sequence"/>
</dbReference>
<evidence type="ECO:0000313" key="3">
    <source>
        <dbReference type="Proteomes" id="UP000054565"/>
    </source>
</evidence>
<organism evidence="2 3">
    <name type="scientific">Coccidioides immitis RMSCC 2394</name>
    <dbReference type="NCBI Taxonomy" id="404692"/>
    <lineage>
        <taxon>Eukaryota</taxon>
        <taxon>Fungi</taxon>
        <taxon>Dikarya</taxon>
        <taxon>Ascomycota</taxon>
        <taxon>Pezizomycotina</taxon>
        <taxon>Eurotiomycetes</taxon>
        <taxon>Eurotiomycetidae</taxon>
        <taxon>Onygenales</taxon>
        <taxon>Onygenaceae</taxon>
        <taxon>Coccidioides</taxon>
    </lineage>
</organism>
<evidence type="ECO:0000313" key="2">
    <source>
        <dbReference type="EMBL" id="KMP10253.1"/>
    </source>
</evidence>
<dbReference type="EMBL" id="DS028101">
    <property type="protein sequence ID" value="KMP10253.1"/>
    <property type="molecule type" value="Genomic_DNA"/>
</dbReference>
<accession>A0A0J6YTD9</accession>
<protein>
    <submittedName>
        <fullName evidence="2">Uncharacterized protein</fullName>
    </submittedName>
</protein>
<proteinExistence type="predicted"/>
<dbReference type="AlphaFoldDB" id="A0A0J6YTD9"/>
<gene>
    <name evidence="2" type="ORF">CIRG_09934</name>
</gene>
<reference evidence="3" key="1">
    <citation type="journal article" date="2010" name="Genome Res.">
        <title>Population genomic sequencing of Coccidioides fungi reveals recent hybridization and transposon control.</title>
        <authorList>
            <person name="Neafsey D.E."/>
            <person name="Barker B.M."/>
            <person name="Sharpton T.J."/>
            <person name="Stajich J.E."/>
            <person name="Park D.J."/>
            <person name="Whiston E."/>
            <person name="Hung C.-Y."/>
            <person name="McMahan C."/>
            <person name="White J."/>
            <person name="Sykes S."/>
            <person name="Heiman D."/>
            <person name="Young S."/>
            <person name="Zeng Q."/>
            <person name="Abouelleil A."/>
            <person name="Aftuck L."/>
            <person name="Bessette D."/>
            <person name="Brown A."/>
            <person name="FitzGerald M."/>
            <person name="Lui A."/>
            <person name="Macdonald J.P."/>
            <person name="Priest M."/>
            <person name="Orbach M.J."/>
            <person name="Galgiani J.N."/>
            <person name="Kirkland T.N."/>
            <person name="Cole G.T."/>
            <person name="Birren B.W."/>
            <person name="Henn M.R."/>
            <person name="Taylor J.W."/>
            <person name="Rounsley S.D."/>
        </authorList>
    </citation>
    <scope>NUCLEOTIDE SEQUENCE [LARGE SCALE GENOMIC DNA]</scope>
    <source>
        <strain evidence="3">RMSCC 2394</strain>
    </source>
</reference>
<feature type="region of interest" description="Disordered" evidence="1">
    <location>
        <begin position="84"/>
        <end position="110"/>
    </location>
</feature>
<evidence type="ECO:0000256" key="1">
    <source>
        <dbReference type="SAM" id="MobiDB-lite"/>
    </source>
</evidence>
<sequence>MKDWILGLWSGTPGLASQPWQPPGSVRLPLARREKSGWSSCRICKGHREGHGEESPPSRRTSAAAAWDLIRVTNGQITVLFQGSLPETPRRTGSRGTSRACLPARMPDAC</sequence>
<name>A0A0J6YTD9_COCIT</name>